<evidence type="ECO:0000313" key="2">
    <source>
        <dbReference type="EMBL" id="KNC69404.1"/>
    </source>
</evidence>
<reference evidence="2 3" key="1">
    <citation type="submission" date="2011-02" db="EMBL/GenBank/DDBJ databases">
        <title>The Genome Sequence of Sphaeroforma arctica JP610.</title>
        <authorList>
            <consortium name="The Broad Institute Genome Sequencing Platform"/>
            <person name="Russ C."/>
            <person name="Cuomo C."/>
            <person name="Young S.K."/>
            <person name="Zeng Q."/>
            <person name="Gargeya S."/>
            <person name="Alvarado L."/>
            <person name="Berlin A."/>
            <person name="Chapman S.B."/>
            <person name="Chen Z."/>
            <person name="Freedman E."/>
            <person name="Gellesch M."/>
            <person name="Goldberg J."/>
            <person name="Griggs A."/>
            <person name="Gujja S."/>
            <person name="Heilman E."/>
            <person name="Heiman D."/>
            <person name="Howarth C."/>
            <person name="Mehta T."/>
            <person name="Neiman D."/>
            <person name="Pearson M."/>
            <person name="Roberts A."/>
            <person name="Saif S."/>
            <person name="Shea T."/>
            <person name="Shenoy N."/>
            <person name="Sisk P."/>
            <person name="Stolte C."/>
            <person name="Sykes S."/>
            <person name="White J."/>
            <person name="Yandava C."/>
            <person name="Burger G."/>
            <person name="Gray M.W."/>
            <person name="Holland P.W.H."/>
            <person name="King N."/>
            <person name="Lang F.B.F."/>
            <person name="Roger A.J."/>
            <person name="Ruiz-Trillo I."/>
            <person name="Haas B."/>
            <person name="Nusbaum C."/>
            <person name="Birren B."/>
        </authorList>
    </citation>
    <scope>NUCLEOTIDE SEQUENCE [LARGE SCALE GENOMIC DNA]</scope>
    <source>
        <strain evidence="2 3">JP610</strain>
    </source>
</reference>
<feature type="compositionally biased region" description="Polar residues" evidence="1">
    <location>
        <begin position="64"/>
        <end position="73"/>
    </location>
</feature>
<sequence>MDKHRNTNIASEPKPRHSNSPDRPNGQTSQAIPYPETVTHHTDQMHQHRNTNIASEPKPRDSDSPQSPNGQTS</sequence>
<proteinExistence type="predicted"/>
<evidence type="ECO:0000256" key="1">
    <source>
        <dbReference type="SAM" id="MobiDB-lite"/>
    </source>
</evidence>
<gene>
    <name evidence="2" type="ORF">SARC_18084</name>
</gene>
<accession>A0A0L0EYD3</accession>
<dbReference type="GeneID" id="25918588"/>
<keyword evidence="3" id="KW-1185">Reference proteome</keyword>
<dbReference type="EMBL" id="KQ255232">
    <property type="protein sequence ID" value="KNC69404.1"/>
    <property type="molecule type" value="Genomic_DNA"/>
</dbReference>
<dbReference type="Proteomes" id="UP000054560">
    <property type="component" value="Unassembled WGS sequence"/>
</dbReference>
<protein>
    <submittedName>
        <fullName evidence="2">Uncharacterized protein</fullName>
    </submittedName>
</protein>
<organism evidence="2 3">
    <name type="scientific">Sphaeroforma arctica JP610</name>
    <dbReference type="NCBI Taxonomy" id="667725"/>
    <lineage>
        <taxon>Eukaryota</taxon>
        <taxon>Ichthyosporea</taxon>
        <taxon>Ichthyophonida</taxon>
        <taxon>Sphaeroforma</taxon>
    </lineage>
</organism>
<evidence type="ECO:0000313" key="3">
    <source>
        <dbReference type="Proteomes" id="UP000054560"/>
    </source>
</evidence>
<dbReference type="AlphaFoldDB" id="A0A0L0EYD3"/>
<dbReference type="RefSeq" id="XP_014143306.1">
    <property type="nucleotide sequence ID" value="XM_014287831.1"/>
</dbReference>
<name>A0A0L0EYD3_9EUKA</name>
<feature type="compositionally biased region" description="Polar residues" evidence="1">
    <location>
        <begin position="21"/>
        <end position="31"/>
    </location>
</feature>
<feature type="region of interest" description="Disordered" evidence="1">
    <location>
        <begin position="1"/>
        <end position="73"/>
    </location>
</feature>